<reference evidence="1 2" key="1">
    <citation type="journal article" name="Sci. Rep.">
        <title>Telomere-to-telomere assembled and centromere annotated genomes of the two main subspecies of the button mushroom Agaricus bisporus reveal especially polymorphic chromosome ends.</title>
        <authorList>
            <person name="Sonnenberg A.S.M."/>
            <person name="Sedaghat-Telgerd N."/>
            <person name="Lavrijssen B."/>
            <person name="Ohm R.A."/>
            <person name="Hendrickx P.M."/>
            <person name="Scholtmeijer K."/>
            <person name="Baars J.J.P."/>
            <person name="van Peer A."/>
        </authorList>
    </citation>
    <scope>NUCLEOTIDE SEQUENCE [LARGE SCALE GENOMIC DNA]</scope>
    <source>
        <strain evidence="1 2">H119_p4</strain>
    </source>
</reference>
<protein>
    <submittedName>
        <fullName evidence="1">Uncharacterized protein</fullName>
    </submittedName>
</protein>
<gene>
    <name evidence="1" type="ORF">Agabi119p4_9952</name>
</gene>
<evidence type="ECO:0000313" key="2">
    <source>
        <dbReference type="Proteomes" id="UP000629468"/>
    </source>
</evidence>
<sequence>MGSTAILVRRIIPSTPVNSAEEHIVNLAHLSQCYGGASGRIHFRMLSPTWSNTCAWLVHVPIGGETQCVG</sequence>
<dbReference type="Proteomes" id="UP000629468">
    <property type="component" value="Unassembled WGS sequence"/>
</dbReference>
<name>A0A8H7C4K5_AGABI</name>
<proteinExistence type="predicted"/>
<comment type="caution">
    <text evidence="1">The sequence shown here is derived from an EMBL/GenBank/DDBJ whole genome shotgun (WGS) entry which is preliminary data.</text>
</comment>
<accession>A0A8H7C4K5</accession>
<organism evidence="1 2">
    <name type="scientific">Agaricus bisporus var. burnettii</name>
    <dbReference type="NCBI Taxonomy" id="192524"/>
    <lineage>
        <taxon>Eukaryota</taxon>
        <taxon>Fungi</taxon>
        <taxon>Dikarya</taxon>
        <taxon>Basidiomycota</taxon>
        <taxon>Agaricomycotina</taxon>
        <taxon>Agaricomycetes</taxon>
        <taxon>Agaricomycetidae</taxon>
        <taxon>Agaricales</taxon>
        <taxon>Agaricineae</taxon>
        <taxon>Agaricaceae</taxon>
        <taxon>Agaricus</taxon>
    </lineage>
</organism>
<evidence type="ECO:0000313" key="1">
    <source>
        <dbReference type="EMBL" id="KAF7761960.1"/>
    </source>
</evidence>
<dbReference type="AlphaFoldDB" id="A0A8H7C4K5"/>
<dbReference type="EMBL" id="JABXXO010000013">
    <property type="protein sequence ID" value="KAF7761960.1"/>
    <property type="molecule type" value="Genomic_DNA"/>
</dbReference>